<dbReference type="GO" id="GO:0030975">
    <property type="term" value="F:thiamine binding"/>
    <property type="evidence" value="ECO:0007669"/>
    <property type="project" value="TreeGrafter"/>
</dbReference>
<dbReference type="Pfam" id="PF13416">
    <property type="entry name" value="SBP_bac_8"/>
    <property type="match status" value="1"/>
</dbReference>
<keyword evidence="1 2" id="KW-0732">Signal</keyword>
<dbReference type="InterPro" id="IPR026045">
    <property type="entry name" value="Ferric-bd"/>
</dbReference>
<dbReference type="PANTHER" id="PTHR30006:SF2">
    <property type="entry name" value="ABC TRANSPORTER SUBSTRATE-BINDING PROTEIN"/>
    <property type="match status" value="1"/>
</dbReference>
<proteinExistence type="predicted"/>
<evidence type="ECO:0000313" key="3">
    <source>
        <dbReference type="EMBL" id="QNM15949.1"/>
    </source>
</evidence>
<keyword evidence="4" id="KW-1185">Reference proteome</keyword>
<dbReference type="RefSeq" id="WP_101474727.1">
    <property type="nucleotide sequence ID" value="NZ_CP060637.1"/>
</dbReference>
<dbReference type="PROSITE" id="PS51257">
    <property type="entry name" value="PROKAR_LIPOPROTEIN"/>
    <property type="match status" value="1"/>
</dbReference>
<reference evidence="3 4" key="1">
    <citation type="submission" date="2020-08" db="EMBL/GenBank/DDBJ databases">
        <authorList>
            <person name="Liu C."/>
            <person name="Sun Q."/>
        </authorList>
    </citation>
    <scope>NUCLEOTIDE SEQUENCE [LARGE SCALE GENOMIC DNA]</scope>
    <source>
        <strain evidence="3 4">NSJ-57</strain>
    </source>
</reference>
<dbReference type="Proteomes" id="UP000515913">
    <property type="component" value="Chromosome"/>
</dbReference>
<gene>
    <name evidence="3" type="ORF">H9Q81_03700</name>
</gene>
<dbReference type="SUPFAM" id="SSF53850">
    <property type="entry name" value="Periplasmic binding protein-like II"/>
    <property type="match status" value="1"/>
</dbReference>
<feature type="chain" id="PRO_5029001328" evidence="2">
    <location>
        <begin position="20"/>
        <end position="344"/>
    </location>
</feature>
<dbReference type="GO" id="GO:0030288">
    <property type="term" value="C:outer membrane-bounded periplasmic space"/>
    <property type="evidence" value="ECO:0007669"/>
    <property type="project" value="TreeGrafter"/>
</dbReference>
<dbReference type="EMBL" id="CP060637">
    <property type="protein sequence ID" value="QNM15949.1"/>
    <property type="molecule type" value="Genomic_DNA"/>
</dbReference>
<dbReference type="AlphaFoldDB" id="A0A7G9GYR7"/>
<evidence type="ECO:0000256" key="2">
    <source>
        <dbReference type="SAM" id="SignalP"/>
    </source>
</evidence>
<protein>
    <submittedName>
        <fullName evidence="3">Extracellular solute-binding protein</fullName>
    </submittedName>
</protein>
<dbReference type="GO" id="GO:0030976">
    <property type="term" value="F:thiamine pyrophosphate binding"/>
    <property type="evidence" value="ECO:0007669"/>
    <property type="project" value="TreeGrafter"/>
</dbReference>
<dbReference type="Gene3D" id="3.40.190.10">
    <property type="entry name" value="Periplasmic binding protein-like II"/>
    <property type="match status" value="2"/>
</dbReference>
<organism evidence="3 4">
    <name type="scientific">Fusobacterium hominis</name>
    <dbReference type="NCBI Taxonomy" id="2764326"/>
    <lineage>
        <taxon>Bacteria</taxon>
        <taxon>Fusobacteriati</taxon>
        <taxon>Fusobacteriota</taxon>
        <taxon>Fusobacteriia</taxon>
        <taxon>Fusobacteriales</taxon>
        <taxon>Fusobacteriaceae</taxon>
        <taxon>Fusobacterium</taxon>
    </lineage>
</organism>
<dbReference type="PIRSF" id="PIRSF002825">
    <property type="entry name" value="CfbpA"/>
    <property type="match status" value="1"/>
</dbReference>
<name>A0A7G9GYR7_9FUSO</name>
<feature type="signal peptide" evidence="2">
    <location>
        <begin position="1"/>
        <end position="19"/>
    </location>
</feature>
<dbReference type="GO" id="GO:0015888">
    <property type="term" value="P:thiamine transport"/>
    <property type="evidence" value="ECO:0007669"/>
    <property type="project" value="TreeGrafter"/>
</dbReference>
<dbReference type="KEGG" id="fho:H9Q81_03700"/>
<dbReference type="PANTHER" id="PTHR30006">
    <property type="entry name" value="THIAMINE-BINDING PERIPLASMIC PROTEIN-RELATED"/>
    <property type="match status" value="1"/>
</dbReference>
<accession>A0A7G9GYR7</accession>
<evidence type="ECO:0000256" key="1">
    <source>
        <dbReference type="ARBA" id="ARBA00022729"/>
    </source>
</evidence>
<sequence length="344" mass="38053">MKKVILAMCLLITGLFVGCGSDSKDKVSNQVVIYSPNADDEVNALIPPFEKATGIKVILQSMGTGDCLARIDAEKENPQADINWGAINLPVYKTHPDLWEKYVSPNEKNLPDQFKTYNGYFTNYKLSGSGALLINKDVLKSLGLKPEDIKGYKDLLRPELKGKIAMGDPTASSSAFAELTNMLLVMGEKPYSNDAWDYVDKFIKQLNGNIISSSSQIYRATADGEYAVGVSYEDPCISLIQNGADNLEVVYPEEGAVWLPAGVAIVKNAQNKENAQKFIDFLISDEGQKILANTTIRPANTNIPNGNKYLKPFSDIKQAYEDIEYCADNKNDIQEKWTKLIINQ</sequence>
<dbReference type="InterPro" id="IPR006059">
    <property type="entry name" value="SBP"/>
</dbReference>
<evidence type="ECO:0000313" key="4">
    <source>
        <dbReference type="Proteomes" id="UP000515913"/>
    </source>
</evidence>